<name>A0A2G2YXW4_CAPAN</name>
<organism evidence="4 5">
    <name type="scientific">Capsicum annuum</name>
    <name type="common">Capsicum pepper</name>
    <dbReference type="NCBI Taxonomy" id="4072"/>
    <lineage>
        <taxon>Eukaryota</taxon>
        <taxon>Viridiplantae</taxon>
        <taxon>Streptophyta</taxon>
        <taxon>Embryophyta</taxon>
        <taxon>Tracheophyta</taxon>
        <taxon>Spermatophyta</taxon>
        <taxon>Magnoliopsida</taxon>
        <taxon>eudicotyledons</taxon>
        <taxon>Gunneridae</taxon>
        <taxon>Pentapetalae</taxon>
        <taxon>asterids</taxon>
        <taxon>lamiids</taxon>
        <taxon>Solanales</taxon>
        <taxon>Solanaceae</taxon>
        <taxon>Solanoideae</taxon>
        <taxon>Capsiceae</taxon>
        <taxon>Capsicum</taxon>
    </lineage>
</organism>
<evidence type="ECO:0000256" key="2">
    <source>
        <dbReference type="ARBA" id="ARBA00022989"/>
    </source>
</evidence>
<accession>A0A2G2YXW4</accession>
<dbReference type="Gene3D" id="1.20.1560.10">
    <property type="entry name" value="ABC transporter type 1, transmembrane domain"/>
    <property type="match status" value="1"/>
</dbReference>
<dbReference type="AlphaFoldDB" id="A0A2G2YXW4"/>
<comment type="caution">
    <text evidence="4">The sequence shown here is derived from an EMBL/GenBank/DDBJ whole genome shotgun (WGS) entry which is preliminary data.</text>
</comment>
<evidence type="ECO:0000256" key="1">
    <source>
        <dbReference type="ARBA" id="ARBA00022692"/>
    </source>
</evidence>
<proteinExistence type="predicted"/>
<evidence type="ECO:0000313" key="4">
    <source>
        <dbReference type="EMBL" id="PHT74471.1"/>
    </source>
</evidence>
<dbReference type="GO" id="GO:0005524">
    <property type="term" value="F:ATP binding"/>
    <property type="evidence" value="ECO:0007669"/>
    <property type="project" value="InterPro"/>
</dbReference>
<dbReference type="STRING" id="4072.A0A2G2YXW4"/>
<evidence type="ECO:0000313" key="5">
    <source>
        <dbReference type="Proteomes" id="UP000222542"/>
    </source>
</evidence>
<dbReference type="Proteomes" id="UP000222542">
    <property type="component" value="Unassembled WGS sequence"/>
</dbReference>
<reference evidence="4 5" key="2">
    <citation type="journal article" date="2017" name="Genome Biol.">
        <title>New reference genome sequences of hot pepper reveal the massive evolution of plant disease-resistance genes by retroduplication.</title>
        <authorList>
            <person name="Kim S."/>
            <person name="Park J."/>
            <person name="Yeom S.I."/>
            <person name="Kim Y.M."/>
            <person name="Seo E."/>
            <person name="Kim K.T."/>
            <person name="Kim M.S."/>
            <person name="Lee J.M."/>
            <person name="Cheong K."/>
            <person name="Shin H.S."/>
            <person name="Kim S.B."/>
            <person name="Han K."/>
            <person name="Lee J."/>
            <person name="Park M."/>
            <person name="Lee H.A."/>
            <person name="Lee H.Y."/>
            <person name="Lee Y."/>
            <person name="Oh S."/>
            <person name="Lee J.H."/>
            <person name="Choi E."/>
            <person name="Choi E."/>
            <person name="Lee S.E."/>
            <person name="Jeon J."/>
            <person name="Kim H."/>
            <person name="Choi G."/>
            <person name="Song H."/>
            <person name="Lee J."/>
            <person name="Lee S.C."/>
            <person name="Kwon J.K."/>
            <person name="Lee H.Y."/>
            <person name="Koo N."/>
            <person name="Hong Y."/>
            <person name="Kim R.W."/>
            <person name="Kang W.H."/>
            <person name="Huh J.H."/>
            <person name="Kang B.C."/>
            <person name="Yang T.J."/>
            <person name="Lee Y.H."/>
            <person name="Bennetzen J.L."/>
            <person name="Choi D."/>
        </authorList>
    </citation>
    <scope>NUCLEOTIDE SEQUENCE [LARGE SCALE GENOMIC DNA]</scope>
    <source>
        <strain evidence="5">cv. CM334</strain>
    </source>
</reference>
<dbReference type="Gramene" id="PHT74471">
    <property type="protein sequence ID" value="PHT74471"/>
    <property type="gene ID" value="T459_21748"/>
</dbReference>
<keyword evidence="2" id="KW-1133">Transmembrane helix</keyword>
<evidence type="ECO:0000256" key="3">
    <source>
        <dbReference type="ARBA" id="ARBA00023136"/>
    </source>
</evidence>
<dbReference type="InterPro" id="IPR036640">
    <property type="entry name" value="ABC1_TM_sf"/>
</dbReference>
<keyword evidence="5" id="KW-1185">Reference proteome</keyword>
<gene>
    <name evidence="4" type="ORF">T459_21748</name>
</gene>
<keyword evidence="1" id="KW-0812">Transmembrane</keyword>
<keyword evidence="3" id="KW-0472">Membrane</keyword>
<dbReference type="EMBL" id="AYRZ02000008">
    <property type="protein sequence ID" value="PHT74471.1"/>
    <property type="molecule type" value="Genomic_DNA"/>
</dbReference>
<dbReference type="GO" id="GO:0016020">
    <property type="term" value="C:membrane"/>
    <property type="evidence" value="ECO:0007669"/>
    <property type="project" value="InterPro"/>
</dbReference>
<sequence>MTTFVTRCHKCGKLPQMSSLRSWFLPKADDICDKASQIWSNAHNRGIVRGHYGHFNQIGHSFNTDTSDCEVKYIDHVYEEQSHHVQHSRQSNLHLYENDLSDDIDKNHTIHDEKDDTPAPKQVGLLSLFKYSTKLDIVLLLLDCIGALINGGSIPWYSYLFGNFVNKIALDKDKDQMIKDVGNDGMLAAWCPTVRARGEVMLSQEFTKEYF</sequence>
<protein>
    <submittedName>
        <fullName evidence="4">Uncharacterized protein</fullName>
    </submittedName>
</protein>
<reference evidence="4 5" key="1">
    <citation type="journal article" date="2014" name="Nat. Genet.">
        <title>Genome sequence of the hot pepper provides insights into the evolution of pungency in Capsicum species.</title>
        <authorList>
            <person name="Kim S."/>
            <person name="Park M."/>
            <person name="Yeom S.I."/>
            <person name="Kim Y.M."/>
            <person name="Lee J.M."/>
            <person name="Lee H.A."/>
            <person name="Seo E."/>
            <person name="Choi J."/>
            <person name="Cheong K."/>
            <person name="Kim K.T."/>
            <person name="Jung K."/>
            <person name="Lee G.W."/>
            <person name="Oh S.K."/>
            <person name="Bae C."/>
            <person name="Kim S.B."/>
            <person name="Lee H.Y."/>
            <person name="Kim S.Y."/>
            <person name="Kim M.S."/>
            <person name="Kang B.C."/>
            <person name="Jo Y.D."/>
            <person name="Yang H.B."/>
            <person name="Jeong H.J."/>
            <person name="Kang W.H."/>
            <person name="Kwon J.K."/>
            <person name="Shin C."/>
            <person name="Lim J.Y."/>
            <person name="Park J.H."/>
            <person name="Huh J.H."/>
            <person name="Kim J.S."/>
            <person name="Kim B.D."/>
            <person name="Cohen O."/>
            <person name="Paran I."/>
            <person name="Suh M.C."/>
            <person name="Lee S.B."/>
            <person name="Kim Y.K."/>
            <person name="Shin Y."/>
            <person name="Noh S.J."/>
            <person name="Park J."/>
            <person name="Seo Y.S."/>
            <person name="Kwon S.Y."/>
            <person name="Kim H.A."/>
            <person name="Park J.M."/>
            <person name="Kim H.J."/>
            <person name="Choi S.B."/>
            <person name="Bosland P.W."/>
            <person name="Reeves G."/>
            <person name="Jo S.H."/>
            <person name="Lee B.W."/>
            <person name="Cho H.T."/>
            <person name="Choi H.S."/>
            <person name="Lee M.S."/>
            <person name="Yu Y."/>
            <person name="Do Choi Y."/>
            <person name="Park B.S."/>
            <person name="van Deynze A."/>
            <person name="Ashrafi H."/>
            <person name="Hill T."/>
            <person name="Kim W.T."/>
            <person name="Pai H.S."/>
            <person name="Ahn H.K."/>
            <person name="Yeam I."/>
            <person name="Giovannoni J.J."/>
            <person name="Rose J.K."/>
            <person name="Sorensen I."/>
            <person name="Lee S.J."/>
            <person name="Kim R.W."/>
            <person name="Choi I.Y."/>
            <person name="Choi B.S."/>
            <person name="Lim J.S."/>
            <person name="Lee Y.H."/>
            <person name="Choi D."/>
        </authorList>
    </citation>
    <scope>NUCLEOTIDE SEQUENCE [LARGE SCALE GENOMIC DNA]</scope>
    <source>
        <strain evidence="5">cv. CM334</strain>
    </source>
</reference>